<dbReference type="Pfam" id="PF01957">
    <property type="entry name" value="NfeD"/>
    <property type="match status" value="1"/>
</dbReference>
<dbReference type="Proteomes" id="UP001254165">
    <property type="component" value="Unassembled WGS sequence"/>
</dbReference>
<dbReference type="Gene3D" id="2.40.50.140">
    <property type="entry name" value="Nucleic acid-binding proteins"/>
    <property type="match status" value="1"/>
</dbReference>
<dbReference type="InterPro" id="IPR056739">
    <property type="entry name" value="NfeD_membrane"/>
</dbReference>
<feature type="transmembrane region" description="Helical" evidence="5">
    <location>
        <begin position="352"/>
        <end position="375"/>
    </location>
</feature>
<evidence type="ECO:0000313" key="10">
    <source>
        <dbReference type="Proteomes" id="UP001254165"/>
    </source>
</evidence>
<keyword evidence="4 5" id="KW-0472">Membrane</keyword>
<dbReference type="PANTHER" id="PTHR33507">
    <property type="entry name" value="INNER MEMBRANE PROTEIN YBBJ"/>
    <property type="match status" value="1"/>
</dbReference>
<organism evidence="9 10">
    <name type="scientific">Thermanaerothrix solaris</name>
    <dbReference type="NCBI Taxonomy" id="3058434"/>
    <lineage>
        <taxon>Bacteria</taxon>
        <taxon>Bacillati</taxon>
        <taxon>Chloroflexota</taxon>
        <taxon>Anaerolineae</taxon>
        <taxon>Anaerolineales</taxon>
        <taxon>Anaerolineaceae</taxon>
        <taxon>Thermanaerothrix</taxon>
    </lineage>
</organism>
<evidence type="ECO:0000256" key="3">
    <source>
        <dbReference type="ARBA" id="ARBA00022989"/>
    </source>
</evidence>
<dbReference type="PANTHER" id="PTHR33507:SF4">
    <property type="entry name" value="NODULATION COMPETITIVENESS PROTEIN NFED"/>
    <property type="match status" value="1"/>
</dbReference>
<protein>
    <submittedName>
        <fullName evidence="9">Nodulation protein NfeD</fullName>
    </submittedName>
</protein>
<accession>A0ABU3NPB2</accession>
<comment type="subcellular location">
    <subcellularLocation>
        <location evidence="1">Membrane</location>
        <topology evidence="1">Multi-pass membrane protein</topology>
    </subcellularLocation>
</comment>
<sequence length="443" mass="46753">MRRGWLILLLWFIGWSLLGLPLAPSVQAQSPSGQPQVLLLTAEGPLTPVLVSYIERGIDVAQREGAEMLILQLNTPGGSIDLMNRIIQIIRGSPVPVIVYVAPRGAMAGSAGTLITLAGHASAMAPETAIGAASPVGAQGEELGETLATKEKEILRATARSLAERRPAEAIALAEDTIEKARAVSASEALEVGLVDFIASDVNDLLRQLNGYTVTVLDTPRTLHTQNAVVRSFNLTAVEQALQLLTNPNIVFLLLTIGVQAILIELSNPGGWVAGFIGAVCLALAIYGLGLLPVNLFGLIFIIMAFVLFILEVKVGFSGALTIAGVASFIAGALILFNSVRLPGFPRISIPLVIGTAIVVAVSFLTIVGFALRALRLPPGMGKETLVGKQGIVREPLDPVGNIQLEGELWTAEATDENIPIPVGAKVEVIGVEGLRLKVRRVR</sequence>
<keyword evidence="3 5" id="KW-1133">Transmembrane helix</keyword>
<dbReference type="InterPro" id="IPR029045">
    <property type="entry name" value="ClpP/crotonase-like_dom_sf"/>
</dbReference>
<evidence type="ECO:0000256" key="4">
    <source>
        <dbReference type="ARBA" id="ARBA00023136"/>
    </source>
</evidence>
<feature type="transmembrane region" description="Helical" evidence="5">
    <location>
        <begin position="320"/>
        <end position="340"/>
    </location>
</feature>
<feature type="domain" description="NfeD integral membrane" evidence="7">
    <location>
        <begin position="249"/>
        <end position="367"/>
    </location>
</feature>
<evidence type="ECO:0000259" key="7">
    <source>
        <dbReference type="Pfam" id="PF24961"/>
    </source>
</evidence>
<feature type="transmembrane region" description="Helical" evidence="5">
    <location>
        <begin position="271"/>
        <end position="290"/>
    </location>
</feature>
<name>A0ABU3NPB2_9CHLR</name>
<feature type="transmembrane region" description="Helical" evidence="5">
    <location>
        <begin position="244"/>
        <end position="264"/>
    </location>
</feature>
<dbReference type="Pfam" id="PF24961">
    <property type="entry name" value="NfeD_membrane"/>
    <property type="match status" value="1"/>
</dbReference>
<proteinExistence type="predicted"/>
<dbReference type="InterPro" id="IPR056738">
    <property type="entry name" value="NfeD1b_N"/>
</dbReference>
<evidence type="ECO:0000256" key="1">
    <source>
        <dbReference type="ARBA" id="ARBA00004141"/>
    </source>
</evidence>
<evidence type="ECO:0000259" key="8">
    <source>
        <dbReference type="Pfam" id="PF25145"/>
    </source>
</evidence>
<evidence type="ECO:0000256" key="2">
    <source>
        <dbReference type="ARBA" id="ARBA00022692"/>
    </source>
</evidence>
<keyword evidence="10" id="KW-1185">Reference proteome</keyword>
<dbReference type="CDD" id="cd07020">
    <property type="entry name" value="Clp_protease_NfeD_1"/>
    <property type="match status" value="1"/>
</dbReference>
<dbReference type="Pfam" id="PF25145">
    <property type="entry name" value="NfeD1b_N"/>
    <property type="match status" value="1"/>
</dbReference>
<evidence type="ECO:0000313" key="9">
    <source>
        <dbReference type="EMBL" id="MDT8898672.1"/>
    </source>
</evidence>
<dbReference type="SUPFAM" id="SSF141322">
    <property type="entry name" value="NfeD domain-like"/>
    <property type="match status" value="1"/>
</dbReference>
<dbReference type="SUPFAM" id="SSF52096">
    <property type="entry name" value="ClpP/crotonase"/>
    <property type="match status" value="1"/>
</dbReference>
<comment type="caution">
    <text evidence="9">The sequence shown here is derived from an EMBL/GenBank/DDBJ whole genome shotgun (WGS) entry which is preliminary data.</text>
</comment>
<feature type="domain" description="NfeD1b N-terminal" evidence="8">
    <location>
        <begin position="47"/>
        <end position="210"/>
    </location>
</feature>
<keyword evidence="2 5" id="KW-0812">Transmembrane</keyword>
<dbReference type="InterPro" id="IPR052165">
    <property type="entry name" value="Membrane_assoc_protease"/>
</dbReference>
<feature type="transmembrane region" description="Helical" evidence="5">
    <location>
        <begin position="296"/>
        <end position="313"/>
    </location>
</feature>
<dbReference type="RefSeq" id="WP_315625336.1">
    <property type="nucleotide sequence ID" value="NZ_JAUHMF010000002.1"/>
</dbReference>
<dbReference type="InterPro" id="IPR012340">
    <property type="entry name" value="NA-bd_OB-fold"/>
</dbReference>
<evidence type="ECO:0000259" key="6">
    <source>
        <dbReference type="Pfam" id="PF01957"/>
    </source>
</evidence>
<dbReference type="EMBL" id="JAUHMF010000002">
    <property type="protein sequence ID" value="MDT8898672.1"/>
    <property type="molecule type" value="Genomic_DNA"/>
</dbReference>
<dbReference type="Gene3D" id="3.90.226.10">
    <property type="entry name" value="2-enoyl-CoA Hydratase, Chain A, domain 1"/>
    <property type="match status" value="1"/>
</dbReference>
<dbReference type="InterPro" id="IPR002810">
    <property type="entry name" value="NfeD-like_C"/>
</dbReference>
<reference evidence="9 10" key="1">
    <citation type="submission" date="2023-07" db="EMBL/GenBank/DDBJ databases">
        <title>Novel species of Thermanaerothrix with wide hydrolytic capabilities.</title>
        <authorList>
            <person name="Zayulina K.S."/>
            <person name="Podosokorskaya O.A."/>
            <person name="Elcheninov A.G."/>
        </authorList>
    </citation>
    <scope>NUCLEOTIDE SEQUENCE [LARGE SCALE GENOMIC DNA]</scope>
    <source>
        <strain evidence="9 10">4228-RoL</strain>
    </source>
</reference>
<evidence type="ECO:0000256" key="5">
    <source>
        <dbReference type="SAM" id="Phobius"/>
    </source>
</evidence>
<gene>
    <name evidence="9" type="ORF">QYE77_10355</name>
</gene>
<feature type="domain" description="NfeD-like C-terminal" evidence="6">
    <location>
        <begin position="384"/>
        <end position="441"/>
    </location>
</feature>